<feature type="compositionally biased region" description="Basic residues" evidence="1">
    <location>
        <begin position="867"/>
        <end position="877"/>
    </location>
</feature>
<keyword evidence="2" id="KW-0812">Transmembrane</keyword>
<evidence type="ECO:0000256" key="2">
    <source>
        <dbReference type="SAM" id="Phobius"/>
    </source>
</evidence>
<feature type="region of interest" description="Disordered" evidence="1">
    <location>
        <begin position="830"/>
        <end position="924"/>
    </location>
</feature>
<feature type="compositionally biased region" description="Basic and acidic residues" evidence="1">
    <location>
        <begin position="471"/>
        <end position="500"/>
    </location>
</feature>
<feature type="compositionally biased region" description="Polar residues" evidence="1">
    <location>
        <begin position="56"/>
        <end position="75"/>
    </location>
</feature>
<feature type="compositionally biased region" description="Polar residues" evidence="1">
    <location>
        <begin position="590"/>
        <end position="603"/>
    </location>
</feature>
<feature type="region of interest" description="Disordered" evidence="1">
    <location>
        <begin position="590"/>
        <end position="618"/>
    </location>
</feature>
<feature type="region of interest" description="Disordered" evidence="1">
    <location>
        <begin position="632"/>
        <end position="660"/>
    </location>
</feature>
<feature type="compositionally biased region" description="Polar residues" evidence="1">
    <location>
        <begin position="453"/>
        <end position="464"/>
    </location>
</feature>
<feature type="region of interest" description="Disordered" evidence="1">
    <location>
        <begin position="303"/>
        <end position="329"/>
    </location>
</feature>
<feature type="compositionally biased region" description="Polar residues" evidence="1">
    <location>
        <begin position="637"/>
        <end position="647"/>
    </location>
</feature>
<feature type="region of interest" description="Disordered" evidence="1">
    <location>
        <begin position="54"/>
        <end position="126"/>
    </location>
</feature>
<proteinExistence type="predicted"/>
<feature type="compositionally biased region" description="Polar residues" evidence="1">
    <location>
        <begin position="307"/>
        <end position="327"/>
    </location>
</feature>
<organism evidence="3 4">
    <name type="scientific">Puccinia coronata f. sp. avenae</name>
    <dbReference type="NCBI Taxonomy" id="200324"/>
    <lineage>
        <taxon>Eukaryota</taxon>
        <taxon>Fungi</taxon>
        <taxon>Dikarya</taxon>
        <taxon>Basidiomycota</taxon>
        <taxon>Pucciniomycotina</taxon>
        <taxon>Pucciniomycetes</taxon>
        <taxon>Pucciniales</taxon>
        <taxon>Pucciniaceae</taxon>
        <taxon>Puccinia</taxon>
    </lineage>
</organism>
<feature type="region of interest" description="Disordered" evidence="1">
    <location>
        <begin position="452"/>
        <end position="552"/>
    </location>
</feature>
<sequence length="1333" mass="150802">MFIPHLNTNYHRTLYTMSYLPVIICGLTFLLLNQKPYSYGTSAAITPLRDGLDQLENPQVSSSGATSETVSTSKGNVLDKGAGDSRKLLSGSRRMMDRTFESKKSRSGSRDAALSIRSSPSNRRPEVAAVQHAKTNRRVDYSQPPVNQASGYRTLHPVNQGSGHHDFYPVNQASGSLDYDYEWYEKNAQLGQANNFQSYGAGYGHQAVHFQPFQMQPRLLHYYQPVAQWGLVPVPIGSHQLTAPAHPYPVEAGLPLGNSYDGTTFNAQNYAHPVASSVTPTMLGQPHERVFRPPILGQADHKRNTHKSYQSRPLNKPESSSGLQSQDLEQRSRGLYNIIKSKSIEMPVLDESEILTGKPDKLVDKLSRNSHLGDKSTNDSKNVKLVAETKDESSLKSSYELPPHKLEQMSRDLYRLIKHESGEMSFVHEKTNVEGSPILTLKPDKLVDKFSRDSQLGGMSTNDPKNVGILAEKKEESPLITEEHGAISPNEKEMKTESPRKLKSTTPSSSETIRRQKEASIKRMDAGVTASPHDVESAVGPGSSSGVRRRRKANFHDRAKSLDFSNLDQSLDFSTLDKIYQKELPLSQFHDSQVPSLSTTSQVKQEKSEIGNKRGTGEKLEVLPAENEGADLHKTQENPTSDASAQENFRMYQPPSPQDPRKGDWIMEAKNTNLEQKDQSVRASKTLPIAKTKNKFHVLSNHIPGEPEELEEIAEDHVQVRDIPEVVKEIQHQSRAKPLGSKLETILTHEKPESLVEGTKKVLESEKESMTRKKINPYGLLDKHRYLWTNALEADTTGIFKLSLNLKSIFSAAKTRGINLFSKTQELLRKKPIPGDDSEGIIMNQSDKPEISALNDSPIGKDMPLAGKRKQSAKKSLSKQNPDNKSKLEQAKGQQKVTVLSEDPPSSSQLQQYHNEDPQSSDGKKVIESKNKMLKENSVQRKQIETLDYEKRYLTKNPNMSKVALHNFRILAETLRVGEKGWDFTIGISWKGLSKTKQIHLLKILKCKTPELKDISEWLTLEIGLPEGMRRFDAIQRQIKQIEILEGWSNALKDPLGQLIQDKLTKLDNIVHLSTPCPTYSELGPKHAEEFESLRNDPVIDRILHHMLSEKELETRLKNMNTMIYRWNPHKWLTEEDIVIINQQALDLRLIVVVGDSLQFGREYMTSTSFVPGFLIPEDSFRMIWNAWTNRDNSKVPWFATPERAWLMMDPARASRYTESLETLKGYLADHPVPNVELISFVDPENKLEPTGNPWWHLGHILSWEDQGLDLFMMANIGMKMKLKWNVRELSDEQNAILKTSKEIPEEKRGQVIDWFHKEIKQSFNNQEVLCES</sequence>
<evidence type="ECO:0000256" key="1">
    <source>
        <dbReference type="SAM" id="MobiDB-lite"/>
    </source>
</evidence>
<feature type="compositionally biased region" description="Basic and acidic residues" evidence="1">
    <location>
        <begin position="94"/>
        <end position="104"/>
    </location>
</feature>
<comment type="caution">
    <text evidence="3">The sequence shown here is derived from an EMBL/GenBank/DDBJ whole genome shotgun (WGS) entry which is preliminary data.</text>
</comment>
<feature type="compositionally biased region" description="Polar residues" evidence="1">
    <location>
        <begin position="892"/>
        <end position="913"/>
    </location>
</feature>
<name>A0A2N5VDW9_9BASI</name>
<evidence type="ECO:0000313" key="3">
    <source>
        <dbReference type="EMBL" id="PLW48180.1"/>
    </source>
</evidence>
<feature type="compositionally biased region" description="Basic and acidic residues" evidence="1">
    <location>
        <begin position="604"/>
        <end position="618"/>
    </location>
</feature>
<feature type="compositionally biased region" description="Low complexity" evidence="1">
    <location>
        <begin position="537"/>
        <end position="546"/>
    </location>
</feature>
<feature type="transmembrane region" description="Helical" evidence="2">
    <location>
        <begin position="12"/>
        <end position="32"/>
    </location>
</feature>
<protein>
    <submittedName>
        <fullName evidence="3">Uncharacterized protein</fullName>
    </submittedName>
</protein>
<feature type="compositionally biased region" description="Basic and acidic residues" evidence="1">
    <location>
        <begin position="914"/>
        <end position="924"/>
    </location>
</feature>
<keyword evidence="2" id="KW-1133">Transmembrane helix</keyword>
<keyword evidence="2" id="KW-0472">Membrane</keyword>
<reference evidence="3 4" key="1">
    <citation type="submission" date="2017-11" db="EMBL/GenBank/DDBJ databases">
        <title>De novo assembly and phasing of dikaryotic genomes from two isolates of Puccinia coronata f. sp. avenae, the causal agent of oat crown rust.</title>
        <authorList>
            <person name="Miller M.E."/>
            <person name="Zhang Y."/>
            <person name="Omidvar V."/>
            <person name="Sperschneider J."/>
            <person name="Schwessinger B."/>
            <person name="Raley C."/>
            <person name="Palmer J.M."/>
            <person name="Garnica D."/>
            <person name="Upadhyaya N."/>
            <person name="Rathjen J."/>
            <person name="Taylor J.M."/>
            <person name="Park R.F."/>
            <person name="Dodds P.N."/>
            <person name="Hirsch C.D."/>
            <person name="Kianian S.F."/>
            <person name="Figueroa M."/>
        </authorList>
    </citation>
    <scope>NUCLEOTIDE SEQUENCE [LARGE SCALE GENOMIC DNA]</scope>
    <source>
        <strain evidence="3">12SD80</strain>
    </source>
</reference>
<accession>A0A2N5VDW9</accession>
<dbReference type="Proteomes" id="UP000235392">
    <property type="component" value="Unassembled WGS sequence"/>
</dbReference>
<dbReference type="EMBL" id="PGCI01000025">
    <property type="protein sequence ID" value="PLW48180.1"/>
    <property type="molecule type" value="Genomic_DNA"/>
</dbReference>
<evidence type="ECO:0000313" key="4">
    <source>
        <dbReference type="Proteomes" id="UP000235392"/>
    </source>
</evidence>
<feature type="compositionally biased region" description="Basic and acidic residues" evidence="1">
    <location>
        <begin position="512"/>
        <end position="525"/>
    </location>
</feature>
<gene>
    <name evidence="3" type="ORF">PCASD_03301</name>
</gene>